<dbReference type="Proteomes" id="UP001175271">
    <property type="component" value="Unassembled WGS sequence"/>
</dbReference>
<proteinExistence type="predicted"/>
<dbReference type="AlphaFoldDB" id="A0AA39HP39"/>
<reference evidence="1" key="1">
    <citation type="submission" date="2023-06" db="EMBL/GenBank/DDBJ databases">
        <title>Genomic analysis of the entomopathogenic nematode Steinernema hermaphroditum.</title>
        <authorList>
            <person name="Schwarz E.M."/>
            <person name="Heppert J.K."/>
            <person name="Baniya A."/>
            <person name="Schwartz H.T."/>
            <person name="Tan C.-H."/>
            <person name="Antoshechkin I."/>
            <person name="Sternberg P.W."/>
            <person name="Goodrich-Blair H."/>
            <person name="Dillman A.R."/>
        </authorList>
    </citation>
    <scope>NUCLEOTIDE SEQUENCE</scope>
    <source>
        <strain evidence="1">PS9179</strain>
        <tissue evidence="1">Whole animal</tissue>
    </source>
</reference>
<evidence type="ECO:0000313" key="2">
    <source>
        <dbReference type="Proteomes" id="UP001175271"/>
    </source>
</evidence>
<keyword evidence="2" id="KW-1185">Reference proteome</keyword>
<comment type="caution">
    <text evidence="1">The sequence shown here is derived from an EMBL/GenBank/DDBJ whole genome shotgun (WGS) entry which is preliminary data.</text>
</comment>
<accession>A0AA39HP39</accession>
<protein>
    <submittedName>
        <fullName evidence="1">Uncharacterized protein</fullName>
    </submittedName>
</protein>
<sequence>MDCIPLEFCETVTRLLYYATCKEAQYLSGAFGIFAGSRCQRLFTIKDGILVDEKTNLVSDDPSSVKRKKVFYIEVNVVNCSIGELNTAILNRISGAYQRHAIYELSLLGSMTITERDLKMVSSWKDLRVLGIYHSILEGPLQSLFKEIVQKGELYKLCLCCPSYTVEGVEIIKKLFCQKQFKTLFLFDSLLLERILRFWTTHRREFSGKEIDIINEDLSALFAGKLELCLVEETQSFEKVHFYFYRSLFKKSSGIYKLKVTDAVEEGPTPFVFFECDGKDREVDELRFLSQSNDVVIFFP</sequence>
<name>A0AA39HP39_9BILA</name>
<dbReference type="EMBL" id="JAUCMV010000003">
    <property type="protein sequence ID" value="KAK0409480.1"/>
    <property type="molecule type" value="Genomic_DNA"/>
</dbReference>
<gene>
    <name evidence="1" type="ORF">QR680_004566</name>
</gene>
<evidence type="ECO:0000313" key="1">
    <source>
        <dbReference type="EMBL" id="KAK0409480.1"/>
    </source>
</evidence>
<organism evidence="1 2">
    <name type="scientific">Steinernema hermaphroditum</name>
    <dbReference type="NCBI Taxonomy" id="289476"/>
    <lineage>
        <taxon>Eukaryota</taxon>
        <taxon>Metazoa</taxon>
        <taxon>Ecdysozoa</taxon>
        <taxon>Nematoda</taxon>
        <taxon>Chromadorea</taxon>
        <taxon>Rhabditida</taxon>
        <taxon>Tylenchina</taxon>
        <taxon>Panagrolaimomorpha</taxon>
        <taxon>Strongyloidoidea</taxon>
        <taxon>Steinernematidae</taxon>
        <taxon>Steinernema</taxon>
    </lineage>
</organism>